<evidence type="ECO:0000256" key="1">
    <source>
        <dbReference type="ARBA" id="ARBA00007471"/>
    </source>
</evidence>
<dbReference type="InterPro" id="IPR030564">
    <property type="entry name" value="Myotubularin"/>
</dbReference>
<gene>
    <name evidence="7" type="ORF">IE81DRAFT_129898</name>
</gene>
<dbReference type="PROSITE" id="PS51339">
    <property type="entry name" value="PPASE_MYOTUBULARIN"/>
    <property type="match status" value="1"/>
</dbReference>
<dbReference type="InterPro" id="IPR016130">
    <property type="entry name" value="Tyr_Pase_AS"/>
</dbReference>
<protein>
    <submittedName>
        <fullName evidence="7">Phosphatases II</fullName>
    </submittedName>
</protein>
<feature type="compositionally biased region" description="Polar residues" evidence="5">
    <location>
        <begin position="785"/>
        <end position="802"/>
    </location>
</feature>
<feature type="compositionally biased region" description="Polar residues" evidence="5">
    <location>
        <begin position="888"/>
        <end position="904"/>
    </location>
</feature>
<evidence type="ECO:0000256" key="2">
    <source>
        <dbReference type="PIRSR" id="PIRSR630564-1"/>
    </source>
</evidence>
<evidence type="ECO:0000259" key="6">
    <source>
        <dbReference type="PROSITE" id="PS51339"/>
    </source>
</evidence>
<dbReference type="SUPFAM" id="SSF52799">
    <property type="entry name" value="(Phosphotyrosine protein) phosphatases II"/>
    <property type="match status" value="1"/>
</dbReference>
<dbReference type="InterPro" id="IPR003595">
    <property type="entry name" value="Tyr_Pase_cat"/>
</dbReference>
<feature type="domain" description="Myotubularin phosphatase" evidence="6">
    <location>
        <begin position="156"/>
        <end position="688"/>
    </location>
</feature>
<dbReference type="EMBL" id="KZ819353">
    <property type="protein sequence ID" value="PWN45905.1"/>
    <property type="molecule type" value="Genomic_DNA"/>
</dbReference>
<feature type="region of interest" description="Disordered" evidence="5">
    <location>
        <begin position="723"/>
        <end position="819"/>
    </location>
</feature>
<dbReference type="SMART" id="SM00404">
    <property type="entry name" value="PTPc_motif"/>
    <property type="match status" value="1"/>
</dbReference>
<feature type="binding site" evidence="3">
    <location>
        <begin position="315"/>
        <end position="318"/>
    </location>
    <ligand>
        <name>substrate</name>
    </ligand>
</feature>
<organism evidence="7 8">
    <name type="scientific">Ceraceosorus guamensis</name>
    <dbReference type="NCBI Taxonomy" id="1522189"/>
    <lineage>
        <taxon>Eukaryota</taxon>
        <taxon>Fungi</taxon>
        <taxon>Dikarya</taxon>
        <taxon>Basidiomycota</taxon>
        <taxon>Ustilaginomycotina</taxon>
        <taxon>Exobasidiomycetes</taxon>
        <taxon>Ceraceosorales</taxon>
        <taxon>Ceraceosoraceae</taxon>
        <taxon>Ceraceosorus</taxon>
    </lineage>
</organism>
<comment type="similarity">
    <text evidence="1">Belongs to the protein-tyrosine phosphatase family. Non-receptor class myotubularin subfamily.</text>
</comment>
<dbReference type="InterPro" id="IPR029021">
    <property type="entry name" value="Prot-tyrosine_phosphatase-like"/>
</dbReference>
<dbReference type="GeneID" id="37032130"/>
<dbReference type="RefSeq" id="XP_025373065.1">
    <property type="nucleotide sequence ID" value="XM_025510260.1"/>
</dbReference>
<dbReference type="PANTHER" id="PTHR10807:SF128">
    <property type="entry name" value="PHOSPHATIDYLINOSITOL-3,5-BISPHOSPHATE 3-PHOSPHATASE"/>
    <property type="match status" value="1"/>
</dbReference>
<feature type="binding site" evidence="3">
    <location>
        <begin position="340"/>
        <end position="341"/>
    </location>
    <ligand>
        <name>substrate</name>
    </ligand>
</feature>
<feature type="binding site" evidence="3">
    <location>
        <begin position="446"/>
        <end position="452"/>
    </location>
    <ligand>
        <name>substrate</name>
    </ligand>
</feature>
<dbReference type="GO" id="GO:0016020">
    <property type="term" value="C:membrane"/>
    <property type="evidence" value="ECO:0007669"/>
    <property type="project" value="TreeGrafter"/>
</dbReference>
<dbReference type="PROSITE" id="PS00383">
    <property type="entry name" value="TYR_PHOSPHATASE_1"/>
    <property type="match status" value="1"/>
</dbReference>
<dbReference type="Pfam" id="PF06602">
    <property type="entry name" value="Myotub-related"/>
    <property type="match status" value="1"/>
</dbReference>
<feature type="compositionally biased region" description="Acidic residues" evidence="5">
    <location>
        <begin position="510"/>
        <end position="520"/>
    </location>
</feature>
<keyword evidence="8" id="KW-1185">Reference proteome</keyword>
<dbReference type="Gene3D" id="2.30.29.30">
    <property type="entry name" value="Pleckstrin-homology domain (PH domain)/Phosphotyrosine-binding domain (PTB)"/>
    <property type="match status" value="1"/>
</dbReference>
<dbReference type="AlphaFoldDB" id="A0A316WF16"/>
<dbReference type="OrthoDB" id="271628at2759"/>
<feature type="compositionally biased region" description="Polar residues" evidence="5">
    <location>
        <begin position="974"/>
        <end position="990"/>
    </location>
</feature>
<dbReference type="GO" id="GO:0004438">
    <property type="term" value="F:phosphatidylinositol-3-phosphate phosphatase activity"/>
    <property type="evidence" value="ECO:0007669"/>
    <property type="project" value="TreeGrafter"/>
</dbReference>
<dbReference type="InParanoid" id="A0A316WF16"/>
<feature type="region of interest" description="Disordered" evidence="5">
    <location>
        <begin position="850"/>
        <end position="1001"/>
    </location>
</feature>
<name>A0A316WF16_9BASI</name>
<sequence length="1001" mass="108471">MDQLKVTKVEGVLLQEGNECRKGTLHLTQHHLIFVTPTPSRAASPIASSSALTLSRIRADQQEIWLPYSLFWLVTRLPSLLPLTATSRRDARIYPLLLRLRNFHTCALGFESDANATDVWESARACAILTDPRHAYAFYRLPADATAQSEAQSRRGWAVYDFKKEFARQGVGTRTKAWRYCDINTGYAFSPSYPSMMVVPSRISDSTLRYASKYRSKARIPALSYLHWANFGSITRSSQPMVGLNNRSLQDEKLIEAIFTTHLFADPMSPAAQAAAAASAQAGGNGAPANVALIYGAQTTNLIVDARPTANAVANRAKGAGTENMEHYRGCKKAYLGVENIHVMRDSLSRLTDALRQTDAPATFGMRPVAAETTTTDITDMGQEGKGPAVASVPSVVLQQRRSEKPLDYTALKKSGWLKHTSALLEGTLLIARIVHVNSSHVLIHCSDGWDRTSQLSALAQICLDPYYRTLEGFAVLVEKDWCSFGHRFWDRCGHASSPKYFNTASGYGEESDEEEDTSDGEAASGFEAQSQAAANAIWGFTKSLATNFQGGGPGGGPSGAHLKEISPVFLQFLDCVWQMQRQFPQRFEFNEEFLVELQTQLHECRFGTFLSNCEQESRRPATDGIHAARPFCDVTASVWDALLSSQHRERYTNPAFDASLNDPKRESTDMGVLLPVSKDVRYFARMFRRGDEEMNAGIVAEIEEQRRQVEAVENARKAAIAAAEAGPSEASRSSIAAVVSGSDRTDPGSSGLSNGIVSPSSAQGVERVEAPLAYKPRVPKARGVNTSNHTAMSPSQASLHQHLSAVEQPPPDDRVLDSAGTGAVDAAARMRGLFVSGWGRLQAAYADSSPAPAAETPSEAPRYGNGEVDLSRGADHPSSMSSSLSSNTGISKPPSNRQSSGESLQARLANLTEARRTVPPPTSPKVQPKIHGTYDANPWAASTERQGLQDELGDVMRNEMRGPPSRPSLGSSAQRTGSTASKSPDSQQGKAAADPLGVGF</sequence>
<feature type="compositionally biased region" description="Low complexity" evidence="5">
    <location>
        <begin position="850"/>
        <end position="862"/>
    </location>
</feature>
<dbReference type="PANTHER" id="PTHR10807">
    <property type="entry name" value="MYOTUBULARIN-RELATED"/>
    <property type="match status" value="1"/>
</dbReference>
<dbReference type="Proteomes" id="UP000245783">
    <property type="component" value="Unassembled WGS sequence"/>
</dbReference>
<reference evidence="7 8" key="1">
    <citation type="journal article" date="2018" name="Mol. Biol. Evol.">
        <title>Broad Genomic Sampling Reveals a Smut Pathogenic Ancestry of the Fungal Clade Ustilaginomycotina.</title>
        <authorList>
            <person name="Kijpornyongpan T."/>
            <person name="Mondo S.J."/>
            <person name="Barry K."/>
            <person name="Sandor L."/>
            <person name="Lee J."/>
            <person name="Lipzen A."/>
            <person name="Pangilinan J."/>
            <person name="LaButti K."/>
            <person name="Hainaut M."/>
            <person name="Henrissat B."/>
            <person name="Grigoriev I.V."/>
            <person name="Spatafora J.W."/>
            <person name="Aime M.C."/>
        </authorList>
    </citation>
    <scope>NUCLEOTIDE SEQUENCE [LARGE SCALE GENOMIC DNA]</scope>
    <source>
        <strain evidence="7 8">MCA 4658</strain>
    </source>
</reference>
<dbReference type="InterPro" id="IPR011993">
    <property type="entry name" value="PH-like_dom_sf"/>
</dbReference>
<dbReference type="GO" id="GO:0005737">
    <property type="term" value="C:cytoplasm"/>
    <property type="evidence" value="ECO:0007669"/>
    <property type="project" value="TreeGrafter"/>
</dbReference>
<dbReference type="InterPro" id="IPR010569">
    <property type="entry name" value="Myotubularin-like_Pase_dom"/>
</dbReference>
<proteinExistence type="inferred from homology"/>
<dbReference type="GO" id="GO:0046856">
    <property type="term" value="P:phosphatidylinositol dephosphorylation"/>
    <property type="evidence" value="ECO:0007669"/>
    <property type="project" value="TreeGrafter"/>
</dbReference>
<feature type="compositionally biased region" description="Polar residues" evidence="5">
    <location>
        <begin position="748"/>
        <end position="764"/>
    </location>
</feature>
<accession>A0A316WF16</accession>
<feature type="region of interest" description="Disordered" evidence="5">
    <location>
        <begin position="505"/>
        <end position="524"/>
    </location>
</feature>
<keyword evidence="4" id="KW-0175">Coiled coil</keyword>
<dbReference type="FunCoup" id="A0A316WF16">
    <property type="interactions" value="157"/>
</dbReference>
<feature type="coiled-coil region" evidence="4">
    <location>
        <begin position="696"/>
        <end position="723"/>
    </location>
</feature>
<dbReference type="STRING" id="1522189.A0A316WF16"/>
<evidence type="ECO:0000256" key="3">
    <source>
        <dbReference type="PIRSR" id="PIRSR630564-2"/>
    </source>
</evidence>
<feature type="active site" description="Phosphocysteine intermediate" evidence="2">
    <location>
        <position position="446"/>
    </location>
</feature>
<feature type="compositionally biased region" description="Low complexity" evidence="5">
    <location>
        <begin position="962"/>
        <end position="973"/>
    </location>
</feature>
<evidence type="ECO:0000256" key="4">
    <source>
        <dbReference type="SAM" id="Coils"/>
    </source>
</evidence>
<evidence type="ECO:0000313" key="8">
    <source>
        <dbReference type="Proteomes" id="UP000245783"/>
    </source>
</evidence>
<evidence type="ECO:0000256" key="5">
    <source>
        <dbReference type="SAM" id="MobiDB-lite"/>
    </source>
</evidence>
<evidence type="ECO:0000313" key="7">
    <source>
        <dbReference type="EMBL" id="PWN45905.1"/>
    </source>
</evidence>